<organism evidence="1 2">
    <name type="scientific">Ataeniobius toweri</name>
    <dbReference type="NCBI Taxonomy" id="208326"/>
    <lineage>
        <taxon>Eukaryota</taxon>
        <taxon>Metazoa</taxon>
        <taxon>Chordata</taxon>
        <taxon>Craniata</taxon>
        <taxon>Vertebrata</taxon>
        <taxon>Euteleostomi</taxon>
        <taxon>Actinopterygii</taxon>
        <taxon>Neopterygii</taxon>
        <taxon>Teleostei</taxon>
        <taxon>Neoteleostei</taxon>
        <taxon>Acanthomorphata</taxon>
        <taxon>Ovalentaria</taxon>
        <taxon>Atherinomorphae</taxon>
        <taxon>Cyprinodontiformes</taxon>
        <taxon>Goodeidae</taxon>
        <taxon>Ataeniobius</taxon>
    </lineage>
</organism>
<comment type="caution">
    <text evidence="1">The sequence shown here is derived from an EMBL/GenBank/DDBJ whole genome shotgun (WGS) entry which is preliminary data.</text>
</comment>
<protein>
    <submittedName>
        <fullName evidence="1">Uncharacterized protein</fullName>
    </submittedName>
</protein>
<name>A0ABU7BDD6_9TELE</name>
<reference evidence="1 2" key="1">
    <citation type="submission" date="2021-07" db="EMBL/GenBank/DDBJ databases">
        <authorList>
            <person name="Palmer J.M."/>
        </authorList>
    </citation>
    <scope>NUCLEOTIDE SEQUENCE [LARGE SCALE GENOMIC DNA]</scope>
    <source>
        <strain evidence="1 2">AT_MEX2019</strain>
        <tissue evidence="1">Muscle</tissue>
    </source>
</reference>
<accession>A0ABU7BDD6</accession>
<evidence type="ECO:0000313" key="1">
    <source>
        <dbReference type="EMBL" id="MED6247996.1"/>
    </source>
</evidence>
<evidence type="ECO:0000313" key="2">
    <source>
        <dbReference type="Proteomes" id="UP001345963"/>
    </source>
</evidence>
<dbReference type="Proteomes" id="UP001345963">
    <property type="component" value="Unassembled WGS sequence"/>
</dbReference>
<proteinExistence type="predicted"/>
<keyword evidence="2" id="KW-1185">Reference proteome</keyword>
<gene>
    <name evidence="1" type="ORF">ATANTOWER_023460</name>
</gene>
<sequence>MQKKKGRQAIKRRPSDWVDKRCVMFVKSRPCRTVMTNVPYNWVNAPVPGQQGHSVCVCVSECVYGGYLLTSPKPTRNSLSSVLLSGPACILNEYFNDYLSILNEYLSVNPRMTCTAGILFLKKAWKSF</sequence>
<dbReference type="EMBL" id="JAHUTI010049695">
    <property type="protein sequence ID" value="MED6247996.1"/>
    <property type="molecule type" value="Genomic_DNA"/>
</dbReference>